<evidence type="ECO:0000313" key="2">
    <source>
        <dbReference type="EMBL" id="SDD05806.1"/>
    </source>
</evidence>
<dbReference type="InterPro" id="IPR007410">
    <property type="entry name" value="LpqE-like"/>
</dbReference>
<evidence type="ECO:0000256" key="1">
    <source>
        <dbReference type="SAM" id="MobiDB-lite"/>
    </source>
</evidence>
<dbReference type="EMBL" id="FNAD01000001">
    <property type="protein sequence ID" value="SDD05806.1"/>
    <property type="molecule type" value="Genomic_DNA"/>
</dbReference>
<evidence type="ECO:0008006" key="4">
    <source>
        <dbReference type="Google" id="ProtNLM"/>
    </source>
</evidence>
<name>A0A1G6RPE5_9ACTN</name>
<dbReference type="OrthoDB" id="5188566at2"/>
<keyword evidence="3" id="KW-1185">Reference proteome</keyword>
<dbReference type="Gene3D" id="2.60.40.1890">
    <property type="entry name" value="PCu(A)C copper chaperone"/>
    <property type="match status" value="1"/>
</dbReference>
<sequence length="247" mass="24998">MERRDASAEAGRTGARSTARAAARWAAALTAAGLALTGCGAGQNAQTSEMKPAIAGVDVNAGSLALRDLQVDFGESGSYPEGGAAPLRVWIANEGDQTVVLEAVTSPDAEAVTLATEVVVADPSESPSDDAPAGGDESASPDETASETPTGDASPTAEATEGDEGSAELLGERVFAIEIKPKSYVRLAPVGGSFLMLEGLKQDVGLGSTVEVVFTFSDGATATAHLPVGQPAVAPSRSYYGDPHEEH</sequence>
<dbReference type="Proteomes" id="UP000198949">
    <property type="component" value="Unassembled WGS sequence"/>
</dbReference>
<feature type="region of interest" description="Disordered" evidence="1">
    <location>
        <begin position="121"/>
        <end position="167"/>
    </location>
</feature>
<gene>
    <name evidence="2" type="ORF">SAMN05216270_101564</name>
</gene>
<reference evidence="3" key="1">
    <citation type="submission" date="2016-10" db="EMBL/GenBank/DDBJ databases">
        <authorList>
            <person name="Varghese N."/>
            <person name="Submissions S."/>
        </authorList>
    </citation>
    <scope>NUCLEOTIDE SEQUENCE [LARGE SCALE GENOMIC DNA]</scope>
    <source>
        <strain evidence="3">CGMCC 4.3516</strain>
    </source>
</reference>
<protein>
    <recommendedName>
        <fullName evidence="4">Copper(I)-binding protein</fullName>
    </recommendedName>
</protein>
<organism evidence="2 3">
    <name type="scientific">Glycomyces harbinensis</name>
    <dbReference type="NCBI Taxonomy" id="58114"/>
    <lineage>
        <taxon>Bacteria</taxon>
        <taxon>Bacillati</taxon>
        <taxon>Actinomycetota</taxon>
        <taxon>Actinomycetes</taxon>
        <taxon>Glycomycetales</taxon>
        <taxon>Glycomycetaceae</taxon>
        <taxon>Glycomyces</taxon>
    </lineage>
</organism>
<accession>A0A1G6RPE5</accession>
<dbReference type="InterPro" id="IPR036182">
    <property type="entry name" value="PCuAC_sf"/>
</dbReference>
<dbReference type="RefSeq" id="WP_091027964.1">
    <property type="nucleotide sequence ID" value="NZ_FNAD01000001.1"/>
</dbReference>
<dbReference type="AlphaFoldDB" id="A0A1G6RPE5"/>
<dbReference type="Pfam" id="PF04314">
    <property type="entry name" value="PCuAC"/>
    <property type="match status" value="1"/>
</dbReference>
<proteinExistence type="predicted"/>
<evidence type="ECO:0000313" key="3">
    <source>
        <dbReference type="Proteomes" id="UP000198949"/>
    </source>
</evidence>
<dbReference type="SUPFAM" id="SSF110087">
    <property type="entry name" value="DR1885-like metal-binding protein"/>
    <property type="match status" value="1"/>
</dbReference>
<dbReference type="STRING" id="58114.SAMN05216270_101564"/>
<feature type="compositionally biased region" description="Polar residues" evidence="1">
    <location>
        <begin position="141"/>
        <end position="153"/>
    </location>
</feature>